<reference evidence="2 3" key="1">
    <citation type="journal article" date="2017" name="Nat. Commun.">
        <title>Genome assembly with in vitro proximity ligation data and whole-genome triplication in lettuce.</title>
        <authorList>
            <person name="Reyes-Chin-Wo S."/>
            <person name="Wang Z."/>
            <person name="Yang X."/>
            <person name="Kozik A."/>
            <person name="Arikit S."/>
            <person name="Song C."/>
            <person name="Xia L."/>
            <person name="Froenicke L."/>
            <person name="Lavelle D.O."/>
            <person name="Truco M.J."/>
            <person name="Xia R."/>
            <person name="Zhu S."/>
            <person name="Xu C."/>
            <person name="Xu H."/>
            <person name="Xu X."/>
            <person name="Cox K."/>
            <person name="Korf I."/>
            <person name="Meyers B.C."/>
            <person name="Michelmore R.W."/>
        </authorList>
    </citation>
    <scope>NUCLEOTIDE SEQUENCE [LARGE SCALE GENOMIC DNA]</scope>
    <source>
        <strain evidence="3">cv. Salinas</strain>
        <tissue evidence="2">Seedlings</tissue>
    </source>
</reference>
<dbReference type="Pfam" id="PF03096">
    <property type="entry name" value="Ndr"/>
    <property type="match status" value="1"/>
</dbReference>
<dbReference type="Gene3D" id="3.40.50.1820">
    <property type="entry name" value="alpha/beta hydrolase"/>
    <property type="match status" value="1"/>
</dbReference>
<dbReference type="EMBL" id="NBSK02000003">
    <property type="protein sequence ID" value="KAJ0219070.1"/>
    <property type="molecule type" value="Genomic_DNA"/>
</dbReference>
<sequence length="114" mass="13020">MLSLLHKLIISFPGTPCKNFEWICYVAIYGDKEKVVLITYPDLTLNHMSCSQGLFLCPEAFSLLIHNFYIYHISPPGHELGAASMSYNDPLLSVDDLVDQVAEVLEYFGYFYIF</sequence>
<evidence type="ECO:0000313" key="2">
    <source>
        <dbReference type="EMBL" id="KAJ0219070.1"/>
    </source>
</evidence>
<evidence type="ECO:0000313" key="3">
    <source>
        <dbReference type="Proteomes" id="UP000235145"/>
    </source>
</evidence>
<comment type="similarity">
    <text evidence="1">Belongs to the NDRG family.</text>
</comment>
<dbReference type="PANTHER" id="PTHR11034">
    <property type="entry name" value="N-MYC DOWNSTREAM REGULATED"/>
    <property type="match status" value="1"/>
</dbReference>
<accession>A0A9R1XLD4</accession>
<keyword evidence="3" id="KW-1185">Reference proteome</keyword>
<name>A0A9R1XLD4_LACSA</name>
<proteinExistence type="inferred from homology"/>
<dbReference type="InterPro" id="IPR029058">
    <property type="entry name" value="AB_hydrolase_fold"/>
</dbReference>
<dbReference type="InterPro" id="IPR004142">
    <property type="entry name" value="NDRG"/>
</dbReference>
<gene>
    <name evidence="2" type="ORF">LSAT_V11C300156230</name>
</gene>
<protein>
    <submittedName>
        <fullName evidence="2">Uncharacterized protein</fullName>
    </submittedName>
</protein>
<organism evidence="2 3">
    <name type="scientific">Lactuca sativa</name>
    <name type="common">Garden lettuce</name>
    <dbReference type="NCBI Taxonomy" id="4236"/>
    <lineage>
        <taxon>Eukaryota</taxon>
        <taxon>Viridiplantae</taxon>
        <taxon>Streptophyta</taxon>
        <taxon>Embryophyta</taxon>
        <taxon>Tracheophyta</taxon>
        <taxon>Spermatophyta</taxon>
        <taxon>Magnoliopsida</taxon>
        <taxon>eudicotyledons</taxon>
        <taxon>Gunneridae</taxon>
        <taxon>Pentapetalae</taxon>
        <taxon>asterids</taxon>
        <taxon>campanulids</taxon>
        <taxon>Asterales</taxon>
        <taxon>Asteraceae</taxon>
        <taxon>Cichorioideae</taxon>
        <taxon>Cichorieae</taxon>
        <taxon>Lactucinae</taxon>
        <taxon>Lactuca</taxon>
    </lineage>
</organism>
<comment type="caution">
    <text evidence="2">The sequence shown here is derived from an EMBL/GenBank/DDBJ whole genome shotgun (WGS) entry which is preliminary data.</text>
</comment>
<dbReference type="AlphaFoldDB" id="A0A9R1XLD4"/>
<evidence type="ECO:0000256" key="1">
    <source>
        <dbReference type="ARBA" id="ARBA00005598"/>
    </source>
</evidence>
<dbReference type="Proteomes" id="UP000235145">
    <property type="component" value="Unassembled WGS sequence"/>
</dbReference>